<dbReference type="AlphaFoldDB" id="X1PT34"/>
<evidence type="ECO:0000313" key="1">
    <source>
        <dbReference type="EMBL" id="GAI34019.1"/>
    </source>
</evidence>
<protein>
    <submittedName>
        <fullName evidence="1">Uncharacterized protein</fullName>
    </submittedName>
</protein>
<accession>X1PT34</accession>
<organism evidence="1">
    <name type="scientific">marine sediment metagenome</name>
    <dbReference type="NCBI Taxonomy" id="412755"/>
    <lineage>
        <taxon>unclassified sequences</taxon>
        <taxon>metagenomes</taxon>
        <taxon>ecological metagenomes</taxon>
    </lineage>
</organism>
<comment type="caution">
    <text evidence="1">The sequence shown here is derived from an EMBL/GenBank/DDBJ whole genome shotgun (WGS) entry which is preliminary data.</text>
</comment>
<proteinExistence type="predicted"/>
<reference evidence="1" key="1">
    <citation type="journal article" date="2014" name="Front. Microbiol.">
        <title>High frequency of phylogenetically diverse reductive dehalogenase-homologous genes in deep subseafloor sedimentary metagenomes.</title>
        <authorList>
            <person name="Kawai M."/>
            <person name="Futagami T."/>
            <person name="Toyoda A."/>
            <person name="Takaki Y."/>
            <person name="Nishi S."/>
            <person name="Hori S."/>
            <person name="Arai W."/>
            <person name="Tsubouchi T."/>
            <person name="Morono Y."/>
            <person name="Uchiyama I."/>
            <person name="Ito T."/>
            <person name="Fujiyama A."/>
            <person name="Inagaki F."/>
            <person name="Takami H."/>
        </authorList>
    </citation>
    <scope>NUCLEOTIDE SEQUENCE</scope>
    <source>
        <strain evidence="1">Expedition CK06-06</strain>
    </source>
</reference>
<feature type="non-terminal residue" evidence="1">
    <location>
        <position position="98"/>
    </location>
</feature>
<name>X1PT34_9ZZZZ</name>
<dbReference type="EMBL" id="BARV01032416">
    <property type="protein sequence ID" value="GAI34019.1"/>
    <property type="molecule type" value="Genomic_DNA"/>
</dbReference>
<gene>
    <name evidence="1" type="ORF">S06H3_51119</name>
</gene>
<sequence length="98" mass="10023">MARPGITTAQAQQLRDTGWTIQQIQQHYTIGGTLNGTMAPPGAINGAPVITELYKIPQTTFKAPYVAGVEPVERIANGGSAAAVSGIGPQLIAAGIPA</sequence>